<feature type="compositionally biased region" description="Basic and acidic residues" evidence="1">
    <location>
        <begin position="1"/>
        <end position="11"/>
    </location>
</feature>
<dbReference type="Pfam" id="PF23232">
    <property type="entry name" value="AAA_lid_13"/>
    <property type="match status" value="1"/>
</dbReference>
<dbReference type="OrthoDB" id="10042665at2759"/>
<dbReference type="GO" id="GO:0005524">
    <property type="term" value="F:ATP binding"/>
    <property type="evidence" value="ECO:0007669"/>
    <property type="project" value="InterPro"/>
</dbReference>
<dbReference type="Pfam" id="PF00004">
    <property type="entry name" value="AAA"/>
    <property type="match status" value="1"/>
</dbReference>
<gene>
    <name evidence="3" type="ORF">HYFRA_00001737</name>
</gene>
<dbReference type="Gene3D" id="3.40.50.300">
    <property type="entry name" value="P-loop containing nucleotide triphosphate hydrolases"/>
    <property type="match status" value="1"/>
</dbReference>
<dbReference type="PANTHER" id="PTHR46411">
    <property type="entry name" value="FAMILY ATPASE, PUTATIVE-RELATED"/>
    <property type="match status" value="1"/>
</dbReference>
<keyword evidence="4" id="KW-1185">Reference proteome</keyword>
<dbReference type="AlphaFoldDB" id="A0A9N9L658"/>
<evidence type="ECO:0000259" key="2">
    <source>
        <dbReference type="SMART" id="SM00382"/>
    </source>
</evidence>
<dbReference type="InterPro" id="IPR056599">
    <property type="entry name" value="AAA_lid_fung"/>
</dbReference>
<dbReference type="Pfam" id="PF22942">
    <property type="entry name" value="DUF7025"/>
    <property type="match status" value="1"/>
</dbReference>
<organism evidence="3 4">
    <name type="scientific">Hymenoscyphus fraxineus</name>
    <dbReference type="NCBI Taxonomy" id="746836"/>
    <lineage>
        <taxon>Eukaryota</taxon>
        <taxon>Fungi</taxon>
        <taxon>Dikarya</taxon>
        <taxon>Ascomycota</taxon>
        <taxon>Pezizomycotina</taxon>
        <taxon>Leotiomycetes</taxon>
        <taxon>Helotiales</taxon>
        <taxon>Helotiaceae</taxon>
        <taxon>Hymenoscyphus</taxon>
    </lineage>
</organism>
<dbReference type="InterPro" id="IPR054289">
    <property type="entry name" value="DUF7025"/>
</dbReference>
<dbReference type="SUPFAM" id="SSF52540">
    <property type="entry name" value="P-loop containing nucleoside triphosphate hydrolases"/>
    <property type="match status" value="1"/>
</dbReference>
<dbReference type="EMBL" id="CAJVRL010000092">
    <property type="protein sequence ID" value="CAG8959829.1"/>
    <property type="molecule type" value="Genomic_DNA"/>
</dbReference>
<dbReference type="PANTHER" id="PTHR46411:SF2">
    <property type="entry name" value="AAA+ ATPASE DOMAIN-CONTAINING PROTEIN"/>
    <property type="match status" value="1"/>
</dbReference>
<proteinExistence type="predicted"/>
<dbReference type="InterPro" id="IPR003593">
    <property type="entry name" value="AAA+_ATPase"/>
</dbReference>
<accession>A0A9N9L658</accession>
<dbReference type="SMART" id="SM00382">
    <property type="entry name" value="AAA"/>
    <property type="match status" value="1"/>
</dbReference>
<sequence>MAARNHEDPPENPHISRVTTDLGDKARRLMRVDQMKDRQVHFVPTARARTKPDRSGNTALIVRRIISKQGMVADTEIDVKSSVLKDALLEIFEGVEGLGLNKSPPTSTPHLLFHAKDALYTRKEAEKDKPTPDKVLINDIGTALRFVAEDFGSQIANLESLVVQNEITWDLLWCLFPPNEIAISMEYSHLKQKQAFKVVTGIYSRREDGSRYYELSGKIVTHDGEDLGKGTINLQINEFEGAQKITTLKFFPLRNHPDRENIERELNNRGRAYLKLLKKSVCKEYGTGTAVTERELVDGKARIDKFYARGRIMVDPEGYQIHAKYHTLRETWVHGADLMTPEKIADDCLLLCAGWINGFSLSQKTWGSFAVSAIGEVTWNLSAFEKVVIDTDRRELIHGLVRAHRNDESSFDDIVENKGQGLVGLLSGSPGVGKTLTAEAVAEVTQRPLYCVSAGELGVDPNAVDDKLNMVLEITKRWGCVLLIDEADTFLAERGTDLSRDVLVNIFLRRIEYFMGILLLTTNRASKIDFAFQSRIHFKLHYENLDETSRLKIWKTFINKITDTAEGTTLTEEDISLLAKKPLNGRQIKNAVSCAVSLARDQKRPVNLKNIETILKLIE</sequence>
<protein>
    <recommendedName>
        <fullName evidence="2">AAA+ ATPase domain-containing protein</fullName>
    </recommendedName>
</protein>
<evidence type="ECO:0000256" key="1">
    <source>
        <dbReference type="SAM" id="MobiDB-lite"/>
    </source>
</evidence>
<evidence type="ECO:0000313" key="3">
    <source>
        <dbReference type="EMBL" id="CAG8959829.1"/>
    </source>
</evidence>
<name>A0A9N9L658_9HELO</name>
<dbReference type="Proteomes" id="UP000696280">
    <property type="component" value="Unassembled WGS sequence"/>
</dbReference>
<dbReference type="GO" id="GO:0016887">
    <property type="term" value="F:ATP hydrolysis activity"/>
    <property type="evidence" value="ECO:0007669"/>
    <property type="project" value="InterPro"/>
</dbReference>
<feature type="domain" description="AAA+ ATPase" evidence="2">
    <location>
        <begin position="420"/>
        <end position="546"/>
    </location>
</feature>
<feature type="region of interest" description="Disordered" evidence="1">
    <location>
        <begin position="1"/>
        <end position="24"/>
    </location>
</feature>
<dbReference type="InterPro" id="IPR003959">
    <property type="entry name" value="ATPase_AAA_core"/>
</dbReference>
<evidence type="ECO:0000313" key="4">
    <source>
        <dbReference type="Proteomes" id="UP000696280"/>
    </source>
</evidence>
<comment type="caution">
    <text evidence="3">The sequence shown here is derived from an EMBL/GenBank/DDBJ whole genome shotgun (WGS) entry which is preliminary data.</text>
</comment>
<reference evidence="3" key="1">
    <citation type="submission" date="2021-07" db="EMBL/GenBank/DDBJ databases">
        <authorList>
            <person name="Durling M."/>
        </authorList>
    </citation>
    <scope>NUCLEOTIDE SEQUENCE</scope>
</reference>
<dbReference type="InterPro" id="IPR027417">
    <property type="entry name" value="P-loop_NTPase"/>
</dbReference>